<dbReference type="EMBL" id="LYXE01000041">
    <property type="protein sequence ID" value="PDW00502.1"/>
    <property type="molecule type" value="Genomic_DNA"/>
</dbReference>
<accession>A0A2H3KQ95</accession>
<keyword evidence="2" id="KW-1185">Reference proteome</keyword>
<proteinExistence type="predicted"/>
<evidence type="ECO:0000313" key="1">
    <source>
        <dbReference type="EMBL" id="PDW00502.1"/>
    </source>
</evidence>
<comment type="caution">
    <text evidence="1">The sequence shown here is derived from an EMBL/GenBank/DDBJ whole genome shotgun (WGS) entry which is preliminary data.</text>
</comment>
<protein>
    <submittedName>
        <fullName evidence="1">Uncharacterized protein</fullName>
    </submittedName>
</protein>
<sequence>MIPLAVIILPFLVLFTLLVIEVAERWLEVAMVEDALQQATRSAVQQLDYAAFARGEIELRGGAACQSVTVAQAQGTACAAILGVAAELFRTNLTSVRGLVASPASVTAQVRWTVLPAGGSCTYSNGVNVPTETTPLICAEVRPTMKGLVGWGTYTPLIIAADRLEPVTPLIY</sequence>
<organism evidence="1 2">
    <name type="scientific">Candidatus Chloroploca asiatica</name>
    <dbReference type="NCBI Taxonomy" id="1506545"/>
    <lineage>
        <taxon>Bacteria</taxon>
        <taxon>Bacillati</taxon>
        <taxon>Chloroflexota</taxon>
        <taxon>Chloroflexia</taxon>
        <taxon>Chloroflexales</taxon>
        <taxon>Chloroflexineae</taxon>
        <taxon>Oscillochloridaceae</taxon>
        <taxon>Candidatus Chloroploca</taxon>
    </lineage>
</organism>
<dbReference type="AlphaFoldDB" id="A0A2H3KQ95"/>
<gene>
    <name evidence="1" type="ORF">A9Q02_09755</name>
</gene>
<evidence type="ECO:0000313" key="2">
    <source>
        <dbReference type="Proteomes" id="UP000220922"/>
    </source>
</evidence>
<reference evidence="1 2" key="1">
    <citation type="submission" date="2016-05" db="EMBL/GenBank/DDBJ databases">
        <authorList>
            <person name="Lavstsen T."/>
            <person name="Jespersen J.S."/>
        </authorList>
    </citation>
    <scope>NUCLEOTIDE SEQUENCE [LARGE SCALE GENOMIC DNA]</scope>
    <source>
        <strain evidence="1 2">B7-9</strain>
    </source>
</reference>
<dbReference type="OrthoDB" id="155983at2"/>
<name>A0A2H3KQ95_9CHLR</name>
<dbReference type="Proteomes" id="UP000220922">
    <property type="component" value="Unassembled WGS sequence"/>
</dbReference>